<dbReference type="RefSeq" id="WP_134436481.1">
    <property type="nucleotide sequence ID" value="NZ_SOML01000006.1"/>
</dbReference>
<dbReference type="CDD" id="cd03221">
    <property type="entry name" value="ABCF_EF-3"/>
    <property type="match status" value="1"/>
</dbReference>
<dbReference type="GO" id="GO:0016887">
    <property type="term" value="F:ATP hydrolysis activity"/>
    <property type="evidence" value="ECO:0007669"/>
    <property type="project" value="InterPro"/>
</dbReference>
<evidence type="ECO:0000259" key="6">
    <source>
        <dbReference type="PROSITE" id="PS50893"/>
    </source>
</evidence>
<proteinExistence type="predicted"/>
<dbReference type="PROSITE" id="PS50893">
    <property type="entry name" value="ABC_TRANSPORTER_2"/>
    <property type="match status" value="2"/>
</dbReference>
<name>A0A4Y8L1J7_9BACT</name>
<keyword evidence="4" id="KW-0175">Coiled coil</keyword>
<organism evidence="7 8">
    <name type="scientific">Dysgonomonas capnocytophagoides</name>
    <dbReference type="NCBI Taxonomy" id="45254"/>
    <lineage>
        <taxon>Bacteria</taxon>
        <taxon>Pseudomonadati</taxon>
        <taxon>Bacteroidota</taxon>
        <taxon>Bacteroidia</taxon>
        <taxon>Bacteroidales</taxon>
        <taxon>Dysgonomonadaceae</taxon>
        <taxon>Dysgonomonas</taxon>
    </lineage>
</organism>
<comment type="caution">
    <text evidence="7">The sequence shown here is derived from an EMBL/GenBank/DDBJ whole genome shotgun (WGS) entry which is preliminary data.</text>
</comment>
<feature type="compositionally biased region" description="Basic and acidic residues" evidence="5">
    <location>
        <begin position="249"/>
        <end position="264"/>
    </location>
</feature>
<keyword evidence="1" id="KW-0677">Repeat</keyword>
<evidence type="ECO:0000256" key="2">
    <source>
        <dbReference type="ARBA" id="ARBA00022741"/>
    </source>
</evidence>
<feature type="domain" description="ABC transporter" evidence="6">
    <location>
        <begin position="4"/>
        <end position="236"/>
    </location>
</feature>
<dbReference type="EMBL" id="SOML01000006">
    <property type="protein sequence ID" value="TFD96127.1"/>
    <property type="molecule type" value="Genomic_DNA"/>
</dbReference>
<keyword evidence="2" id="KW-0547">Nucleotide-binding</keyword>
<evidence type="ECO:0000256" key="5">
    <source>
        <dbReference type="SAM" id="MobiDB-lite"/>
    </source>
</evidence>
<keyword evidence="8" id="KW-1185">Reference proteome</keyword>
<dbReference type="PANTHER" id="PTHR19211">
    <property type="entry name" value="ATP-BINDING TRANSPORT PROTEIN-RELATED"/>
    <property type="match status" value="1"/>
</dbReference>
<dbReference type="PROSITE" id="PS00211">
    <property type="entry name" value="ABC_TRANSPORTER_1"/>
    <property type="match status" value="2"/>
</dbReference>
<reference evidence="7 8" key="1">
    <citation type="submission" date="2019-03" db="EMBL/GenBank/DDBJ databases">
        <title>San Antonio Military Medical Center submission to MRSN (WRAIR), pending publication.</title>
        <authorList>
            <person name="Blyth D.M."/>
            <person name="Mccarthy S.L."/>
            <person name="Schall S.E."/>
            <person name="Stam J.A."/>
            <person name="Ong A.C."/>
            <person name="Mcgann P.T."/>
        </authorList>
    </citation>
    <scope>NUCLEOTIDE SEQUENCE [LARGE SCALE GENOMIC DNA]</scope>
    <source>
        <strain evidence="7 8">MRSN571793</strain>
    </source>
</reference>
<evidence type="ECO:0000256" key="1">
    <source>
        <dbReference type="ARBA" id="ARBA00022737"/>
    </source>
</evidence>
<gene>
    <name evidence="7" type="ORF">E2605_11075</name>
</gene>
<dbReference type="PANTHER" id="PTHR19211:SF6">
    <property type="entry name" value="BLL7188 PROTEIN"/>
    <property type="match status" value="1"/>
</dbReference>
<feature type="domain" description="ABC transporter" evidence="6">
    <location>
        <begin position="338"/>
        <end position="535"/>
    </location>
</feature>
<dbReference type="InterPro" id="IPR017871">
    <property type="entry name" value="ABC_transporter-like_CS"/>
</dbReference>
<dbReference type="InterPro" id="IPR003439">
    <property type="entry name" value="ABC_transporter-like_ATP-bd"/>
</dbReference>
<keyword evidence="3 7" id="KW-0067">ATP-binding</keyword>
<evidence type="ECO:0000313" key="7">
    <source>
        <dbReference type="EMBL" id="TFD96127.1"/>
    </source>
</evidence>
<dbReference type="STRING" id="1121485.GCA_000426485_00555"/>
<dbReference type="Gene3D" id="3.40.50.300">
    <property type="entry name" value="P-loop containing nucleotide triphosphate hydrolases"/>
    <property type="match status" value="2"/>
</dbReference>
<protein>
    <submittedName>
        <fullName evidence="7">ABC-F family ATP-binding cassette domain-containing protein</fullName>
    </submittedName>
</protein>
<evidence type="ECO:0000256" key="3">
    <source>
        <dbReference type="ARBA" id="ARBA00022840"/>
    </source>
</evidence>
<dbReference type="InterPro" id="IPR050611">
    <property type="entry name" value="ABCF"/>
</dbReference>
<dbReference type="OrthoDB" id="1521973at2"/>
<feature type="coiled-coil region" evidence="4">
    <location>
        <begin position="295"/>
        <end position="322"/>
    </location>
</feature>
<evidence type="ECO:0000256" key="4">
    <source>
        <dbReference type="SAM" id="Coils"/>
    </source>
</evidence>
<dbReference type="InterPro" id="IPR003593">
    <property type="entry name" value="AAA+_ATPase"/>
</dbReference>
<dbReference type="SUPFAM" id="SSF52540">
    <property type="entry name" value="P-loop containing nucleoside triphosphate hydrolases"/>
    <property type="match status" value="2"/>
</dbReference>
<dbReference type="AlphaFoldDB" id="A0A4Y8L1J7"/>
<sequence>MSTINIQNISYSHPDRKPLFKNISLQVNEGQKVAIVGPNGIGKTTLFRIICDYWNHPEIKINETPLYIPQHIESYTDSSIAEVLGINDKLQALEAISNGSIEQCYFDLLDNDWDVESKAIAALSFWNLETTDLHKPLNYLSGGERVKVFFSGMIMGNPKLVLLDEPTNHIDESSREKLYKWIEETPATLLIVSHDRYLLNLLTDMYELSETGIKYYAGNYDSYVTQKKQEQDALIRQLDSQRLELKKARKTQQEVAERRQRLESRGSAQTAKKSLARIVANTRKASAQQTTSNLADKHSKKIEDINKSIQKLQQNIDNTHKIRIAVEDSVLHQGKILIEAVGINYAYNEKNIWKKNLDFTILSGGNTLIKGSNGSGKTTLIKLITNRLQTTCGELKSTEEGFLYLDQDYSLIDLSQTVYRQAQSYNMSMPESEVKRCLTHAGFFSEAWDKPCSKLSGGEKMKLSLCSLLIANKSPDILILDEPTNNLDINSMQILSKAIKEYHGSIFVISHDKFFVNELDINNEIDLDNQTVINL</sequence>
<evidence type="ECO:0000313" key="8">
    <source>
        <dbReference type="Proteomes" id="UP000297861"/>
    </source>
</evidence>
<feature type="region of interest" description="Disordered" evidence="5">
    <location>
        <begin position="249"/>
        <end position="270"/>
    </location>
</feature>
<accession>A0A4Y8L1J7</accession>
<dbReference type="SMART" id="SM00382">
    <property type="entry name" value="AAA"/>
    <property type="match status" value="2"/>
</dbReference>
<dbReference type="Proteomes" id="UP000297861">
    <property type="component" value="Unassembled WGS sequence"/>
</dbReference>
<dbReference type="InterPro" id="IPR027417">
    <property type="entry name" value="P-loop_NTPase"/>
</dbReference>
<dbReference type="Pfam" id="PF00005">
    <property type="entry name" value="ABC_tran"/>
    <property type="match status" value="2"/>
</dbReference>
<dbReference type="GO" id="GO:0005524">
    <property type="term" value="F:ATP binding"/>
    <property type="evidence" value="ECO:0007669"/>
    <property type="project" value="UniProtKB-KW"/>
</dbReference>